<name>A0A495B3E7_VOGIN</name>
<protein>
    <recommendedName>
        <fullName evidence="4">GDP-mannose pyrophosphatase</fullName>
    </recommendedName>
    <alternativeName>
        <fullName evidence="6">GDP-mannose hydrolase</fullName>
    </alternativeName>
    <alternativeName>
        <fullName evidence="7">GDPMK</fullName>
    </alternativeName>
</protein>
<evidence type="ECO:0000256" key="2">
    <source>
        <dbReference type="ARBA" id="ARBA00001946"/>
    </source>
</evidence>
<comment type="caution">
    <text evidence="10">The sequence shown here is derived from an EMBL/GenBank/DDBJ whole genome shotgun (WGS) entry which is preliminary data.</text>
</comment>
<dbReference type="Gene3D" id="3.90.79.10">
    <property type="entry name" value="Nucleoside Triphosphate Pyrophosphohydrolase"/>
    <property type="match status" value="1"/>
</dbReference>
<dbReference type="InterPro" id="IPR000086">
    <property type="entry name" value="NUDIX_hydrolase_dom"/>
</dbReference>
<evidence type="ECO:0000256" key="5">
    <source>
        <dbReference type="ARBA" id="ARBA00022801"/>
    </source>
</evidence>
<dbReference type="GO" id="GO:0005829">
    <property type="term" value="C:cytosol"/>
    <property type="evidence" value="ECO:0007669"/>
    <property type="project" value="TreeGrafter"/>
</dbReference>
<reference evidence="9 12" key="2">
    <citation type="submission" date="2023-01" db="EMBL/GenBank/DDBJ databases">
        <title>Novel species of the genus Vogesella isolated from rivers.</title>
        <authorList>
            <person name="Lu H."/>
        </authorList>
    </citation>
    <scope>NUCLEOTIDE SEQUENCE [LARGE SCALE GENOMIC DNA]</scope>
    <source>
        <strain evidence="9 12">SH7W</strain>
    </source>
</reference>
<dbReference type="GO" id="GO:0016787">
    <property type="term" value="F:hydrolase activity"/>
    <property type="evidence" value="ECO:0007669"/>
    <property type="project" value="UniProtKB-KW"/>
</dbReference>
<dbReference type="PROSITE" id="PS00893">
    <property type="entry name" value="NUDIX_BOX"/>
    <property type="match status" value="1"/>
</dbReference>
<dbReference type="PROSITE" id="PS51462">
    <property type="entry name" value="NUDIX"/>
    <property type="match status" value="1"/>
</dbReference>
<dbReference type="PANTHER" id="PTHR11839">
    <property type="entry name" value="UDP/ADP-SUGAR PYROPHOSPHATASE"/>
    <property type="match status" value="1"/>
</dbReference>
<comment type="cofactor">
    <cofactor evidence="2">
        <name>Mg(2+)</name>
        <dbReference type="ChEBI" id="CHEBI:18420"/>
    </cofactor>
</comment>
<accession>A0A495B3E7</accession>
<evidence type="ECO:0000256" key="3">
    <source>
        <dbReference type="ARBA" id="ARBA00007275"/>
    </source>
</evidence>
<evidence type="ECO:0000313" key="10">
    <source>
        <dbReference type="EMBL" id="RKQ55489.1"/>
    </source>
</evidence>
<evidence type="ECO:0000256" key="6">
    <source>
        <dbReference type="ARBA" id="ARBA00032162"/>
    </source>
</evidence>
<dbReference type="InterPro" id="IPR015797">
    <property type="entry name" value="NUDIX_hydrolase-like_dom_sf"/>
</dbReference>
<dbReference type="Proteomes" id="UP001221566">
    <property type="component" value="Unassembled WGS sequence"/>
</dbReference>
<evidence type="ECO:0000256" key="4">
    <source>
        <dbReference type="ARBA" id="ARBA00016377"/>
    </source>
</evidence>
<dbReference type="SUPFAM" id="SSF55811">
    <property type="entry name" value="Nudix"/>
    <property type="match status" value="1"/>
</dbReference>
<dbReference type="GO" id="GO:0006753">
    <property type="term" value="P:nucleoside phosphate metabolic process"/>
    <property type="evidence" value="ECO:0007669"/>
    <property type="project" value="TreeGrafter"/>
</dbReference>
<evidence type="ECO:0000313" key="9">
    <source>
        <dbReference type="EMBL" id="MDC7691502.1"/>
    </source>
</evidence>
<dbReference type="AlphaFoldDB" id="A0A495B3E7"/>
<feature type="domain" description="Nudix hydrolase" evidence="8">
    <location>
        <begin position="39"/>
        <end position="174"/>
    </location>
</feature>
<keyword evidence="5 9" id="KW-0378">Hydrolase</keyword>
<dbReference type="PANTHER" id="PTHR11839:SF18">
    <property type="entry name" value="NUDIX HYDROLASE DOMAIN-CONTAINING PROTEIN"/>
    <property type="match status" value="1"/>
</dbReference>
<evidence type="ECO:0000313" key="12">
    <source>
        <dbReference type="Proteomes" id="UP001221566"/>
    </source>
</evidence>
<dbReference type="Proteomes" id="UP000279384">
    <property type="component" value="Unassembled WGS sequence"/>
</dbReference>
<evidence type="ECO:0000313" key="11">
    <source>
        <dbReference type="Proteomes" id="UP000279384"/>
    </source>
</evidence>
<dbReference type="RefSeq" id="WP_047967173.1">
    <property type="nucleotide sequence ID" value="NZ_JAQQKY010000006.1"/>
</dbReference>
<evidence type="ECO:0000256" key="1">
    <source>
        <dbReference type="ARBA" id="ARBA00000847"/>
    </source>
</evidence>
<organism evidence="10 11">
    <name type="scientific">Vogesella indigofera</name>
    <name type="common">Pseudomonas indigofera</name>
    <dbReference type="NCBI Taxonomy" id="45465"/>
    <lineage>
        <taxon>Bacteria</taxon>
        <taxon>Pseudomonadati</taxon>
        <taxon>Pseudomonadota</taxon>
        <taxon>Betaproteobacteria</taxon>
        <taxon>Neisseriales</taxon>
        <taxon>Chromobacteriaceae</taxon>
        <taxon>Vogesella</taxon>
    </lineage>
</organism>
<evidence type="ECO:0000259" key="8">
    <source>
        <dbReference type="PROSITE" id="PS51462"/>
    </source>
</evidence>
<evidence type="ECO:0000256" key="7">
    <source>
        <dbReference type="ARBA" id="ARBA00032272"/>
    </source>
</evidence>
<reference evidence="10 11" key="1">
    <citation type="submission" date="2018-10" db="EMBL/GenBank/DDBJ databases">
        <title>Genomic Encyclopedia of Type Strains, Phase IV (KMG-IV): sequencing the most valuable type-strain genomes for metagenomic binning, comparative biology and taxonomic classification.</title>
        <authorList>
            <person name="Goeker M."/>
        </authorList>
    </citation>
    <scope>NUCLEOTIDE SEQUENCE [LARGE SCALE GENOMIC DNA]</scope>
    <source>
        <strain evidence="10 11">DSM 3303</strain>
    </source>
</reference>
<comment type="similarity">
    <text evidence="3">Belongs to the Nudix hydrolase family. NudK subfamily.</text>
</comment>
<dbReference type="EMBL" id="JAQQKY010000006">
    <property type="protein sequence ID" value="MDC7691502.1"/>
    <property type="molecule type" value="Genomic_DNA"/>
</dbReference>
<keyword evidence="12" id="KW-1185">Reference proteome</keyword>
<dbReference type="GO" id="GO:0019693">
    <property type="term" value="P:ribose phosphate metabolic process"/>
    <property type="evidence" value="ECO:0007669"/>
    <property type="project" value="TreeGrafter"/>
</dbReference>
<dbReference type="Pfam" id="PF00293">
    <property type="entry name" value="NUDIX"/>
    <property type="match status" value="1"/>
</dbReference>
<proteinExistence type="inferred from homology"/>
<dbReference type="InterPro" id="IPR020084">
    <property type="entry name" value="NUDIX_hydrolase_CS"/>
</dbReference>
<comment type="catalytic activity">
    <reaction evidence="1">
        <text>GDP-alpha-D-mannose + H2O = alpha-D-mannose 1-phosphate + GMP + 2 H(+)</text>
        <dbReference type="Rhea" id="RHEA:27978"/>
        <dbReference type="ChEBI" id="CHEBI:15377"/>
        <dbReference type="ChEBI" id="CHEBI:15378"/>
        <dbReference type="ChEBI" id="CHEBI:57527"/>
        <dbReference type="ChEBI" id="CHEBI:58115"/>
        <dbReference type="ChEBI" id="CHEBI:58409"/>
    </reaction>
</comment>
<gene>
    <name evidence="10" type="ORF">C8E02_2871</name>
    <name evidence="9" type="ORF">PQU93_12010</name>
</gene>
<dbReference type="EMBL" id="RBID01000017">
    <property type="protein sequence ID" value="RKQ55489.1"/>
    <property type="molecule type" value="Genomic_DNA"/>
</dbReference>
<sequence>MDLTEKKLAGEQVFSGGFIKVQRDSVALPDGSPAWREYIRHPGAVAVLALSDDGKLLLERQFRYPLARTFLEIPAGKIDPQEAPLATAKRELLEETGYRAANWFYLGKAYPCIGYSDEVIHYYLATALTAGERQLDEGEFLEVLTVPLAEVMTMTLDGRICDSKSLVGLHWLAAWQRGELRCEAL</sequence>